<dbReference type="EMBL" id="FPIY01000002">
    <property type="protein sequence ID" value="SFW39433.1"/>
    <property type="molecule type" value="Genomic_DNA"/>
</dbReference>
<gene>
    <name evidence="1" type="ORF">SAMN05660313_01409</name>
</gene>
<dbReference type="OrthoDB" id="1426407at2"/>
<dbReference type="Proteomes" id="UP000183257">
    <property type="component" value="Unassembled WGS sequence"/>
</dbReference>
<dbReference type="AlphaFoldDB" id="A0A1K1NVY8"/>
<sequence length="106" mass="12423">MFDSIGRYTKIISYDENNSISGSAIASYIQGKNYECVYYSKDNVFKNKNRIKYLSNKLILEESFSYNEELLFSGRIEKNNNRFSKITITNVDKEDTRFFTIQIIGL</sequence>
<protein>
    <submittedName>
        <fullName evidence="1">Uncharacterized protein</fullName>
    </submittedName>
</protein>
<dbReference type="RefSeq" id="WP_072303091.1">
    <property type="nucleotide sequence ID" value="NZ_FPIY01000002.1"/>
</dbReference>
<keyword evidence="2" id="KW-1185">Reference proteome</keyword>
<evidence type="ECO:0000313" key="1">
    <source>
        <dbReference type="EMBL" id="SFW39433.1"/>
    </source>
</evidence>
<reference evidence="2" key="1">
    <citation type="submission" date="2016-11" db="EMBL/GenBank/DDBJ databases">
        <authorList>
            <person name="Varghese N."/>
            <person name="Submissions S."/>
        </authorList>
    </citation>
    <scope>NUCLEOTIDE SEQUENCE [LARGE SCALE GENOMIC DNA]</scope>
    <source>
        <strain evidence="2">DSM 24786</strain>
    </source>
</reference>
<accession>A0A1K1NVY8</accession>
<proteinExistence type="predicted"/>
<organism evidence="1 2">
    <name type="scientific">Cellulophaga fucicola</name>
    <dbReference type="NCBI Taxonomy" id="76595"/>
    <lineage>
        <taxon>Bacteria</taxon>
        <taxon>Pseudomonadati</taxon>
        <taxon>Bacteroidota</taxon>
        <taxon>Flavobacteriia</taxon>
        <taxon>Flavobacteriales</taxon>
        <taxon>Flavobacteriaceae</taxon>
        <taxon>Cellulophaga</taxon>
    </lineage>
</organism>
<evidence type="ECO:0000313" key="2">
    <source>
        <dbReference type="Proteomes" id="UP000183257"/>
    </source>
</evidence>
<name>A0A1K1NVY8_9FLAO</name>
<dbReference type="STRING" id="76595.SAMN05660313_01409"/>